<dbReference type="PANTHER" id="PTHR40261:SF1">
    <property type="entry name" value="RIESKE DOMAIN-CONTAINING PROTEIN"/>
    <property type="match status" value="1"/>
</dbReference>
<dbReference type="RefSeq" id="WP_305105964.1">
    <property type="nucleotide sequence ID" value="NZ_JAUTWS010000024.1"/>
</dbReference>
<name>A0ABT9E535_9PROT</name>
<evidence type="ECO:0000259" key="5">
    <source>
        <dbReference type="PROSITE" id="PS51296"/>
    </source>
</evidence>
<organism evidence="6 7">
    <name type="scientific">Paracraurococcus lichenis</name>
    <dbReference type="NCBI Taxonomy" id="3064888"/>
    <lineage>
        <taxon>Bacteria</taxon>
        <taxon>Pseudomonadati</taxon>
        <taxon>Pseudomonadota</taxon>
        <taxon>Alphaproteobacteria</taxon>
        <taxon>Acetobacterales</taxon>
        <taxon>Roseomonadaceae</taxon>
        <taxon>Paracraurococcus</taxon>
    </lineage>
</organism>
<evidence type="ECO:0000256" key="3">
    <source>
        <dbReference type="ARBA" id="ARBA00023004"/>
    </source>
</evidence>
<protein>
    <submittedName>
        <fullName evidence="6">Rieske (2Fe-2S) protein</fullName>
    </submittedName>
</protein>
<evidence type="ECO:0000313" key="7">
    <source>
        <dbReference type="Proteomes" id="UP001243009"/>
    </source>
</evidence>
<gene>
    <name evidence="6" type="ORF">Q7A36_22320</name>
</gene>
<evidence type="ECO:0000313" key="6">
    <source>
        <dbReference type="EMBL" id="MDO9711105.1"/>
    </source>
</evidence>
<keyword evidence="3" id="KW-0408">Iron</keyword>
<reference evidence="6 7" key="1">
    <citation type="submission" date="2023-08" db="EMBL/GenBank/DDBJ databases">
        <title>The draft genome sequence of Paracraurococcus sp. LOR1-02.</title>
        <authorList>
            <person name="Kingkaew E."/>
            <person name="Tanasupawat S."/>
        </authorList>
    </citation>
    <scope>NUCLEOTIDE SEQUENCE [LARGE SCALE GENOMIC DNA]</scope>
    <source>
        <strain evidence="6 7">LOR1-02</strain>
    </source>
</reference>
<dbReference type="CDD" id="cd03467">
    <property type="entry name" value="Rieske"/>
    <property type="match status" value="1"/>
</dbReference>
<dbReference type="InterPro" id="IPR036922">
    <property type="entry name" value="Rieske_2Fe-2S_sf"/>
</dbReference>
<dbReference type="InterPro" id="IPR017941">
    <property type="entry name" value="Rieske_2Fe-2S"/>
</dbReference>
<accession>A0ABT9E535</accession>
<dbReference type="PROSITE" id="PS51296">
    <property type="entry name" value="RIESKE"/>
    <property type="match status" value="1"/>
</dbReference>
<dbReference type="Gene3D" id="2.102.10.10">
    <property type="entry name" value="Rieske [2Fe-2S] iron-sulphur domain"/>
    <property type="match status" value="1"/>
</dbReference>
<evidence type="ECO:0000256" key="1">
    <source>
        <dbReference type="ARBA" id="ARBA00022714"/>
    </source>
</evidence>
<dbReference type="Pfam" id="PF00355">
    <property type="entry name" value="Rieske"/>
    <property type="match status" value="1"/>
</dbReference>
<feature type="domain" description="Rieske" evidence="5">
    <location>
        <begin position="11"/>
        <end position="115"/>
    </location>
</feature>
<dbReference type="SUPFAM" id="SSF50022">
    <property type="entry name" value="ISP domain"/>
    <property type="match status" value="1"/>
</dbReference>
<keyword evidence="2" id="KW-0479">Metal-binding</keyword>
<keyword evidence="1" id="KW-0001">2Fe-2S</keyword>
<keyword evidence="4" id="KW-0411">Iron-sulfur</keyword>
<dbReference type="EMBL" id="JAUTWS010000024">
    <property type="protein sequence ID" value="MDO9711105.1"/>
    <property type="molecule type" value="Genomic_DNA"/>
</dbReference>
<dbReference type="Proteomes" id="UP001243009">
    <property type="component" value="Unassembled WGS sequence"/>
</dbReference>
<evidence type="ECO:0000256" key="4">
    <source>
        <dbReference type="ARBA" id="ARBA00023014"/>
    </source>
</evidence>
<dbReference type="PANTHER" id="PTHR40261">
    <property type="match status" value="1"/>
</dbReference>
<proteinExistence type="predicted"/>
<comment type="caution">
    <text evidence="6">The sequence shown here is derived from an EMBL/GenBank/DDBJ whole genome shotgun (WGS) entry which is preliminary data.</text>
</comment>
<keyword evidence="7" id="KW-1185">Reference proteome</keyword>
<evidence type="ECO:0000256" key="2">
    <source>
        <dbReference type="ARBA" id="ARBA00022723"/>
    </source>
</evidence>
<sequence length="121" mass="12864">MMGQAMEAEERILCRVEDIPEGKAKGFPAAPGGAIGLFAVRKDGQVRVYVNACPHVGLPLEPLPHRFLDPRGQVILCSVHGARFRIEDGQCVTGPCIGEALEAVPVRILDGQVVVPAKAGQ</sequence>